<dbReference type="InterPro" id="IPR001525">
    <property type="entry name" value="C5_MeTfrase"/>
</dbReference>
<dbReference type="SUPFAM" id="SSF53335">
    <property type="entry name" value="S-adenosyl-L-methionine-dependent methyltransferases"/>
    <property type="match status" value="1"/>
</dbReference>
<organism evidence="11 12">
    <name type="scientific">Monascus purpureus</name>
    <name type="common">Red mold</name>
    <name type="synonym">Monascus anka</name>
    <dbReference type="NCBI Taxonomy" id="5098"/>
    <lineage>
        <taxon>Eukaryota</taxon>
        <taxon>Fungi</taxon>
        <taxon>Dikarya</taxon>
        <taxon>Ascomycota</taxon>
        <taxon>Pezizomycotina</taxon>
        <taxon>Eurotiomycetes</taxon>
        <taxon>Eurotiomycetidae</taxon>
        <taxon>Eurotiales</taxon>
        <taxon>Aspergillaceae</taxon>
        <taxon>Monascus</taxon>
    </lineage>
</organism>
<evidence type="ECO:0000256" key="5">
    <source>
        <dbReference type="ARBA" id="ARBA00022771"/>
    </source>
</evidence>
<dbReference type="OrthoDB" id="423221at2759"/>
<dbReference type="PROSITE" id="PS00518">
    <property type="entry name" value="ZF_RING_1"/>
    <property type="match status" value="1"/>
</dbReference>
<dbReference type="GO" id="GO:0008168">
    <property type="term" value="F:methyltransferase activity"/>
    <property type="evidence" value="ECO:0007669"/>
    <property type="project" value="UniProtKB-KW"/>
</dbReference>
<protein>
    <recommendedName>
        <fullName evidence="10">Helicase C-terminal domain-containing protein</fullName>
    </recommendedName>
</protein>
<evidence type="ECO:0000256" key="7">
    <source>
        <dbReference type="ARBA" id="ARBA00022833"/>
    </source>
</evidence>
<dbReference type="Pfam" id="PF00176">
    <property type="entry name" value="SNF2-rel_dom"/>
    <property type="match status" value="1"/>
</dbReference>
<dbReference type="InterPro" id="IPR000330">
    <property type="entry name" value="SNF2_N"/>
</dbReference>
<evidence type="ECO:0000313" key="12">
    <source>
        <dbReference type="Proteomes" id="UP000319663"/>
    </source>
</evidence>
<sequence>MNEQKVVVSLKRSNSAMSSPAGERPSKRAASESDDDCESLGVLTPKSNSPQAEIEKCEVSREREQQLDSDIPEVCRSQPYSGPRRQRTQLALGLPPLNKLEDIYKSLTARAIDLKFDDFLSHVGSKPLRVVTMCSGTESPLLALEMVRQSLQKHFNRDFVFNHLFSAEIVPFKQAYIERNFHPRFIFRDVTELKDRVAQTAYGSIEKIPKNVDMLVAGFSCVDFSNLNNKRKTLDEKGESGGTFWGIVRYAKIYRPRLVILENVKGAPWKAIREHWNEIGYYTIHKDVDTKAYYLPQTRERGYMFCVDKGLMKRNNLSQDSMSQWSSVLDDFKRPASCPAGMFLINNDDRRLEQIEMEMRNIQPPSRVINWSKYQIRHQSYRLNQGLGYKRPISRSQDNGVCQMPDFAWQAWMRTLPERVWDTLDVNYLRKLIEGYDMNYKERCIELSQGLDREMDTRAFGIVGCITPTGIPYITTRGGPLCGLESLALQGLPLDRLILTRETQRELQDLAGNAMSSTVVGAAILSALIVGHKVLDQGDQQHETLKEAKGPQHKEPISESSYTMIPQDLKLGEVSDIDLEKILLEAMASARYCMCERQSTVQRNILKCTLCQHTACSACAGNPSHSFERLQDISRSQPLDFIRKLGQVLPARLVLSNLCRDDYDHFKADPSCNVTGSLWEDFLHAVTQAVDDELRFREVKRNDVWTVIYEGRFSILNLVINSSGFKWLLFAKPSDEEPALCLNREIFSKPIAKMAPYPGYLLQGKWEICAPLSCRTTLNIAGTGTQIESLESKCGLEGPEFFGSKIWSHLTVSGSDEAAQNFEVDVRGTYELLPNCGTANAALHKKEATDNSPTVYLFLDPTKLGQPEYDSFVFSLEHNRNPGYSSRQTIAEVSHRWRSWKATNSNKTVNVYYRKWSEIPKVTLEPYLPQAEIECEILDPRIKFPIGHTECHNANMTLLQFSAPAQAVESLWEQGPWKVTDLLDSSASFGDFSWLLQRGASFCEFYDWNNIIITPDSESGHICRVCVPRKPRILWSRHKDNKLRAYEDPHDAALYERQMKVRPALFLAFRRINELGHGCFRVTLNIQSLLHRAYAKLVDSDNQNISLSWRLVSNVHNVRDLGFPKFELKSNRNDPQSSQPPGMQLNLRPEQLRSLSWMIAQEADCIAPFEEEEIEEALLPLMMWRAEGRATREKTVRGGILADQVGYGKTALILGLIDAQFEKDHRQMPEIKDALIPTKATLIIVPRIMIHQWKSEIEKFLGTKYNVLVLPAISSLASKTIRNIQNADIILVTSAMFNSPTYYRKMQAFTGAPRVPSKAGRNFDQWFSDTRNTVRLHAQILQNQGPNVLLESIRARRQEVRAAQANFTYVPSRRLRGKQLAEANKMRECGNQKEVQYADISSGEESDDEKIENAETINEKVDILLRLRSTTSFASNHDSNDTDTSNTTEDESDTVYEDSSMEDHTAEASPRTKRKRKGFREEYKSKTRTWNDRKQFNIRRGEDHQSWADVKNPILHAFSFTRVVVDEFTYADPGRLAPLLSLNAHSKWVLSGTPPLNDFSDVNTISPFLGIHLGVDDDEGGQTQNRRLKAACKHQSDAEKFQSFKTRASEAWHRRRHQLAQKFLDRFARQNVAEIDEIPSTDHVVLISQLPAERAIYLELYKQLMAQNRQLRQGGKGRFSNDQVRRLEEVIGGSKSPEEALLKRCSSLVLQDRWDSKGQPEVITCRSILDIRERQLSDLQRDLRDKLKLAAWVYSKCQWRHIHFDKFKESVKKHDFGDVTVTRQISPLIDTAIKNSKEKDWMLYFVGPADAKAKRQKDDDDENEILETVEDGEVLEGQKVCSTKDDKSHRPAAKRAKVSKPTPNPKPKSKPVKTKQPKSESKKSKGTRRNEKGKEVNDGTENDQGFALPNKPMKTEEFETVLRDVTITLRSLVVEWIVRERALRFLKTVRLLQTCPNPPQCNCCNAETSTFSNLSVLGSCGHILCEGCISQTVENEECKVDGCRGSGKRFNVMDASILGRDDQDRSAQYGGSKLDKLVELLHRIPQDDRVILFIQFPDLMDLACKALDLAKIKYTSISALDRHASKKMEDFQTSSFGESKVLVLNIGSEMAAGLNLQCANHVIFFSPMFTQTQYDYDSAMTQAVGRARRYGQTKHVHVYHFLASGTIDVNIFQERHDRVLVERNGEAKLIPQDEVLDTDDTRCQGLALVADNAF</sequence>
<accession>A0A507R158</accession>
<keyword evidence="8" id="KW-0067">ATP-binding</keyword>
<dbReference type="InterPro" id="IPR050628">
    <property type="entry name" value="SNF2_RAD54_helicase_TF"/>
</dbReference>
<feature type="compositionally biased region" description="Acidic residues" evidence="9">
    <location>
        <begin position="1448"/>
        <end position="1460"/>
    </location>
</feature>
<evidence type="ECO:0000256" key="4">
    <source>
        <dbReference type="ARBA" id="ARBA00022741"/>
    </source>
</evidence>
<dbReference type="Pfam" id="PF00145">
    <property type="entry name" value="DNA_methylase"/>
    <property type="match status" value="1"/>
</dbReference>
<dbReference type="Proteomes" id="UP000319663">
    <property type="component" value="Unassembled WGS sequence"/>
</dbReference>
<dbReference type="PROSITE" id="PS51194">
    <property type="entry name" value="HELICASE_CTER"/>
    <property type="match status" value="1"/>
</dbReference>
<dbReference type="PANTHER" id="PTHR45626">
    <property type="entry name" value="TRANSCRIPTION TERMINATION FACTOR 2-RELATED"/>
    <property type="match status" value="1"/>
</dbReference>
<dbReference type="InterPro" id="IPR027417">
    <property type="entry name" value="P-loop_NTPase"/>
</dbReference>
<dbReference type="SUPFAM" id="SSF52540">
    <property type="entry name" value="P-loop containing nucleoside triphosphate hydrolases"/>
    <property type="match status" value="2"/>
</dbReference>
<feature type="region of interest" description="Disordered" evidence="9">
    <location>
        <begin position="1"/>
        <end position="53"/>
    </location>
</feature>
<evidence type="ECO:0000256" key="2">
    <source>
        <dbReference type="ARBA" id="ARBA00022679"/>
    </source>
</evidence>
<dbReference type="Pfam" id="PF00271">
    <property type="entry name" value="Helicase_C"/>
    <property type="match status" value="1"/>
</dbReference>
<name>A0A507R158_MONPU</name>
<dbReference type="InterPro" id="IPR049730">
    <property type="entry name" value="SNF2/RAD54-like_C"/>
</dbReference>
<evidence type="ECO:0000313" key="11">
    <source>
        <dbReference type="EMBL" id="TQB75130.1"/>
    </source>
</evidence>
<dbReference type="InterPro" id="IPR038718">
    <property type="entry name" value="SNF2-like_sf"/>
</dbReference>
<keyword evidence="3" id="KW-0479">Metal-binding</keyword>
<dbReference type="EMBL" id="VIFY01000023">
    <property type="protein sequence ID" value="TQB75130.1"/>
    <property type="molecule type" value="Genomic_DNA"/>
</dbReference>
<keyword evidence="6" id="KW-0378">Hydrolase</keyword>
<keyword evidence="2" id="KW-0808">Transferase</keyword>
<comment type="caution">
    <text evidence="11">The sequence shown here is derived from an EMBL/GenBank/DDBJ whole genome shotgun (WGS) entry which is preliminary data.</text>
</comment>
<dbReference type="GO" id="GO:0008094">
    <property type="term" value="F:ATP-dependent activity, acting on DNA"/>
    <property type="evidence" value="ECO:0007669"/>
    <property type="project" value="TreeGrafter"/>
</dbReference>
<feature type="domain" description="Helicase C-terminal" evidence="10">
    <location>
        <begin position="2033"/>
        <end position="2196"/>
    </location>
</feature>
<gene>
    <name evidence="11" type="ORF">MPDQ_003676</name>
</gene>
<evidence type="ECO:0000259" key="10">
    <source>
        <dbReference type="PROSITE" id="PS51194"/>
    </source>
</evidence>
<keyword evidence="4" id="KW-0547">Nucleotide-binding</keyword>
<keyword evidence="12" id="KW-1185">Reference proteome</keyword>
<reference evidence="11 12" key="1">
    <citation type="submission" date="2019-06" db="EMBL/GenBank/DDBJ databases">
        <title>Wine fermentation using esterase from Monascus purpureus.</title>
        <authorList>
            <person name="Geng C."/>
            <person name="Zhang Y."/>
        </authorList>
    </citation>
    <scope>NUCLEOTIDE SEQUENCE [LARGE SCALE GENOMIC DNA]</scope>
    <source>
        <strain evidence="11">HQ1</strain>
    </source>
</reference>
<dbReference type="GO" id="GO:0008270">
    <property type="term" value="F:zinc ion binding"/>
    <property type="evidence" value="ECO:0007669"/>
    <property type="project" value="UniProtKB-KW"/>
</dbReference>
<dbReference type="Gene3D" id="3.40.50.10810">
    <property type="entry name" value="Tandem AAA-ATPase domain"/>
    <property type="match status" value="1"/>
</dbReference>
<dbReference type="PANTHER" id="PTHR45626:SF26">
    <property type="entry name" value="FAMILY HELICASE, PUTATIVE (AFU_ORTHOLOGUE AFUA_2G09120)-RELATED"/>
    <property type="match status" value="1"/>
</dbReference>
<dbReference type="InterPro" id="IPR029063">
    <property type="entry name" value="SAM-dependent_MTases_sf"/>
</dbReference>
<evidence type="ECO:0000256" key="6">
    <source>
        <dbReference type="ARBA" id="ARBA00022801"/>
    </source>
</evidence>
<dbReference type="GO" id="GO:0005634">
    <property type="term" value="C:nucleus"/>
    <property type="evidence" value="ECO:0007669"/>
    <property type="project" value="TreeGrafter"/>
</dbReference>
<feature type="compositionally biased region" description="Basic and acidic residues" evidence="9">
    <location>
        <begin position="1877"/>
        <end position="1897"/>
    </location>
</feature>
<dbReference type="InterPro" id="IPR017907">
    <property type="entry name" value="Znf_RING_CS"/>
</dbReference>
<dbReference type="GO" id="GO:0005524">
    <property type="term" value="F:ATP binding"/>
    <property type="evidence" value="ECO:0007669"/>
    <property type="project" value="UniProtKB-KW"/>
</dbReference>
<feature type="compositionally biased region" description="Basic residues" evidence="9">
    <location>
        <begin position="1867"/>
        <end position="1876"/>
    </location>
</feature>
<feature type="region of interest" description="Disordered" evidence="9">
    <location>
        <begin position="1836"/>
        <end position="1912"/>
    </location>
</feature>
<evidence type="ECO:0000256" key="3">
    <source>
        <dbReference type="ARBA" id="ARBA00022723"/>
    </source>
</evidence>
<proteinExistence type="predicted"/>
<evidence type="ECO:0000256" key="9">
    <source>
        <dbReference type="SAM" id="MobiDB-lite"/>
    </source>
</evidence>
<dbReference type="InterPro" id="IPR014001">
    <property type="entry name" value="Helicase_ATP-bd"/>
</dbReference>
<evidence type="ECO:0000256" key="8">
    <source>
        <dbReference type="ARBA" id="ARBA00022840"/>
    </source>
</evidence>
<dbReference type="Gene3D" id="3.40.50.300">
    <property type="entry name" value="P-loop containing nucleotide triphosphate hydrolases"/>
    <property type="match status" value="1"/>
</dbReference>
<keyword evidence="5" id="KW-0863">Zinc-finger</keyword>
<evidence type="ECO:0000256" key="1">
    <source>
        <dbReference type="ARBA" id="ARBA00022603"/>
    </source>
</evidence>
<dbReference type="GO" id="GO:0006281">
    <property type="term" value="P:DNA repair"/>
    <property type="evidence" value="ECO:0007669"/>
    <property type="project" value="TreeGrafter"/>
</dbReference>
<keyword evidence="7" id="KW-0862">Zinc</keyword>
<dbReference type="CDD" id="cd18793">
    <property type="entry name" value="SF2_C_SNF"/>
    <property type="match status" value="1"/>
</dbReference>
<dbReference type="GO" id="GO:0016787">
    <property type="term" value="F:hydrolase activity"/>
    <property type="evidence" value="ECO:0007669"/>
    <property type="project" value="UniProtKB-KW"/>
</dbReference>
<dbReference type="SMART" id="SM00487">
    <property type="entry name" value="DEXDc"/>
    <property type="match status" value="1"/>
</dbReference>
<dbReference type="GO" id="GO:0032259">
    <property type="term" value="P:methylation"/>
    <property type="evidence" value="ECO:0007669"/>
    <property type="project" value="UniProtKB-KW"/>
</dbReference>
<dbReference type="Gene3D" id="3.40.50.150">
    <property type="entry name" value="Vaccinia Virus protein VP39"/>
    <property type="match status" value="1"/>
</dbReference>
<dbReference type="InterPro" id="IPR001650">
    <property type="entry name" value="Helicase_C-like"/>
</dbReference>
<keyword evidence="1" id="KW-0489">Methyltransferase</keyword>
<feature type="region of interest" description="Disordered" evidence="9">
    <location>
        <begin position="1433"/>
        <end position="1483"/>
    </location>
</feature>
<dbReference type="STRING" id="5098.A0A507R158"/>